<evidence type="ECO:0000313" key="12">
    <source>
        <dbReference type="EMBL" id="GLH66059.1"/>
    </source>
</evidence>
<comment type="subcellular location">
    <subcellularLocation>
        <location evidence="1">Cell membrane</location>
    </subcellularLocation>
</comment>
<name>A0ABQ5PVE2_9BACT</name>
<dbReference type="Pfam" id="PF25876">
    <property type="entry name" value="HH_MFP_RND"/>
    <property type="match status" value="1"/>
</dbReference>
<proteinExistence type="inferred from homology"/>
<dbReference type="InterPro" id="IPR058624">
    <property type="entry name" value="MdtA-like_HH"/>
</dbReference>
<dbReference type="InterPro" id="IPR058627">
    <property type="entry name" value="MdtA-like_C"/>
</dbReference>
<organism evidence="12 13">
    <name type="scientific">Geothrix edaphica</name>
    <dbReference type="NCBI Taxonomy" id="2927976"/>
    <lineage>
        <taxon>Bacteria</taxon>
        <taxon>Pseudomonadati</taxon>
        <taxon>Acidobacteriota</taxon>
        <taxon>Holophagae</taxon>
        <taxon>Holophagales</taxon>
        <taxon>Holophagaceae</taxon>
        <taxon>Geothrix</taxon>
    </lineage>
</organism>
<dbReference type="InterPro" id="IPR058625">
    <property type="entry name" value="MdtA-like_BSH"/>
</dbReference>
<feature type="domain" description="Multidrug resistance protein MdtA-like alpha-helical hairpin" evidence="8">
    <location>
        <begin position="124"/>
        <end position="194"/>
    </location>
</feature>
<dbReference type="Pfam" id="PF25917">
    <property type="entry name" value="BSH_RND"/>
    <property type="match status" value="1"/>
</dbReference>
<feature type="domain" description="Multidrug resistance protein MdtA-like beta-barrel" evidence="10">
    <location>
        <begin position="231"/>
        <end position="315"/>
    </location>
</feature>
<keyword evidence="5" id="KW-0997">Cell inner membrane</keyword>
<accession>A0ABQ5PVE2</accession>
<dbReference type="NCBIfam" id="TIGR01730">
    <property type="entry name" value="RND_mfp"/>
    <property type="match status" value="1"/>
</dbReference>
<protein>
    <submittedName>
        <fullName evidence="12">Transport system membrane protein</fullName>
    </submittedName>
</protein>
<keyword evidence="13" id="KW-1185">Reference proteome</keyword>
<keyword evidence="4" id="KW-1003">Cell membrane</keyword>
<evidence type="ECO:0000256" key="4">
    <source>
        <dbReference type="ARBA" id="ARBA00022475"/>
    </source>
</evidence>
<dbReference type="EMBL" id="BSDC01000001">
    <property type="protein sequence ID" value="GLH66059.1"/>
    <property type="molecule type" value="Genomic_DNA"/>
</dbReference>
<dbReference type="RefSeq" id="WP_285606147.1">
    <property type="nucleotide sequence ID" value="NZ_BSDC01000001.1"/>
</dbReference>
<evidence type="ECO:0000259" key="11">
    <source>
        <dbReference type="Pfam" id="PF25967"/>
    </source>
</evidence>
<comment type="caution">
    <text evidence="12">The sequence shown here is derived from an EMBL/GenBank/DDBJ whole genome shotgun (WGS) entry which is preliminary data.</text>
</comment>
<evidence type="ECO:0000259" key="8">
    <source>
        <dbReference type="Pfam" id="PF25876"/>
    </source>
</evidence>
<evidence type="ECO:0000256" key="3">
    <source>
        <dbReference type="ARBA" id="ARBA00022448"/>
    </source>
</evidence>
<keyword evidence="3" id="KW-0813">Transport</keyword>
<evidence type="ECO:0000259" key="10">
    <source>
        <dbReference type="Pfam" id="PF25944"/>
    </source>
</evidence>
<feature type="domain" description="Multidrug resistance protein MdtA-like barrel-sandwich hybrid" evidence="9">
    <location>
        <begin position="85"/>
        <end position="226"/>
    </location>
</feature>
<gene>
    <name evidence="12" type="ORF">GETHED_04230</name>
</gene>
<evidence type="ECO:0000256" key="2">
    <source>
        <dbReference type="ARBA" id="ARBA00009477"/>
    </source>
</evidence>
<dbReference type="Gene3D" id="2.40.30.170">
    <property type="match status" value="1"/>
</dbReference>
<dbReference type="PANTHER" id="PTHR30469:SF12">
    <property type="entry name" value="MULTIDRUG RESISTANCE PROTEIN MDTA"/>
    <property type="match status" value="1"/>
</dbReference>
<feature type="transmembrane region" description="Helical" evidence="7">
    <location>
        <begin position="23"/>
        <end position="41"/>
    </location>
</feature>
<dbReference type="Gene3D" id="1.10.287.470">
    <property type="entry name" value="Helix hairpin bin"/>
    <property type="match status" value="1"/>
</dbReference>
<feature type="domain" description="Multidrug resistance protein MdtA-like C-terminal permuted SH3" evidence="11">
    <location>
        <begin position="319"/>
        <end position="379"/>
    </location>
</feature>
<dbReference type="Proteomes" id="UP001165044">
    <property type="component" value="Unassembled WGS sequence"/>
</dbReference>
<sequence>MDANDPIQSPEAGAGRPAMFRGWRLWALLAAAAILALALFGRGGKKETGANPAGGRPVPVVAAQARQGDMPVSLTGLGTVTALSTVTVKSRVDGQLVRVAFTEGQMVRQGDLLAEIDPRPFQVQLMQSEGQLAKDRAAYQNALADLKRLQGLVEQGIISRQQLDTQSSSVAQYEATLKADQAQVESAKLNLTYSRITAPIAGRVGLRQVDAGNMVRASDASGLAVIAPVQPINVVFSVPADSIQKVLGQTAKGGKLPVEAWDRDLKSRLAAGSLAAIDNQVDPATGTVRLKALFTNDDRTLFPNQFVNARLLVDTLRRVVIVPTAAVQHSPQGAFVYVVKADGTAEMRTVEVLATDGDDTALKQGVTAGEAVVTDGLDKLRPGSKVLLPKPPAAKG</sequence>
<dbReference type="Pfam" id="PF25967">
    <property type="entry name" value="RND-MFP_C"/>
    <property type="match status" value="1"/>
</dbReference>
<keyword evidence="6 7" id="KW-0472">Membrane</keyword>
<evidence type="ECO:0000259" key="9">
    <source>
        <dbReference type="Pfam" id="PF25917"/>
    </source>
</evidence>
<evidence type="ECO:0000313" key="13">
    <source>
        <dbReference type="Proteomes" id="UP001165044"/>
    </source>
</evidence>
<comment type="similarity">
    <text evidence="2">Belongs to the membrane fusion protein (MFP) (TC 8.A.1) family.</text>
</comment>
<keyword evidence="7" id="KW-0812">Transmembrane</keyword>
<evidence type="ECO:0000256" key="1">
    <source>
        <dbReference type="ARBA" id="ARBA00004236"/>
    </source>
</evidence>
<dbReference type="Pfam" id="PF25944">
    <property type="entry name" value="Beta-barrel_RND"/>
    <property type="match status" value="1"/>
</dbReference>
<dbReference type="InterPro" id="IPR006143">
    <property type="entry name" value="RND_pump_MFP"/>
</dbReference>
<reference evidence="12" key="1">
    <citation type="journal article" date="2023" name="Antonie Van Leeuwenhoek">
        <title>Mesoterricola silvestris gen. nov., sp. nov., Mesoterricola sediminis sp. nov., Geothrix oryzae sp. nov., Geothrix edaphica sp. nov., Geothrix rubra sp. nov., and Geothrix limicola sp. nov., six novel members of Acidobacteriota isolated from soils.</title>
        <authorList>
            <person name="Itoh H."/>
            <person name="Sugisawa Y."/>
            <person name="Mise K."/>
            <person name="Xu Z."/>
            <person name="Kuniyasu M."/>
            <person name="Ushijima N."/>
            <person name="Kawano K."/>
            <person name="Kobayashi E."/>
            <person name="Shiratori Y."/>
            <person name="Masuda Y."/>
            <person name="Senoo K."/>
        </authorList>
    </citation>
    <scope>NUCLEOTIDE SEQUENCE</scope>
    <source>
        <strain evidence="12">Red802</strain>
    </source>
</reference>
<dbReference type="SUPFAM" id="SSF111369">
    <property type="entry name" value="HlyD-like secretion proteins"/>
    <property type="match status" value="1"/>
</dbReference>
<evidence type="ECO:0000256" key="6">
    <source>
        <dbReference type="ARBA" id="ARBA00023136"/>
    </source>
</evidence>
<evidence type="ECO:0000256" key="7">
    <source>
        <dbReference type="SAM" id="Phobius"/>
    </source>
</evidence>
<dbReference type="Gene3D" id="2.40.50.100">
    <property type="match status" value="1"/>
</dbReference>
<dbReference type="Gene3D" id="2.40.420.20">
    <property type="match status" value="1"/>
</dbReference>
<keyword evidence="7" id="KW-1133">Transmembrane helix</keyword>
<evidence type="ECO:0000256" key="5">
    <source>
        <dbReference type="ARBA" id="ARBA00022519"/>
    </source>
</evidence>
<dbReference type="NCBIfam" id="NF008589">
    <property type="entry name" value="PRK11556.1"/>
    <property type="match status" value="1"/>
</dbReference>
<dbReference type="InterPro" id="IPR058626">
    <property type="entry name" value="MdtA-like_b-barrel"/>
</dbReference>
<dbReference type="PANTHER" id="PTHR30469">
    <property type="entry name" value="MULTIDRUG RESISTANCE PROTEIN MDTA"/>
    <property type="match status" value="1"/>
</dbReference>